<dbReference type="Pfam" id="PF18120">
    <property type="entry name" value="DUF5597"/>
    <property type="match status" value="1"/>
</dbReference>
<dbReference type="PANTHER" id="PTHR36447">
    <property type="entry name" value="BETA-GALACTOSIDASE GANA"/>
    <property type="match status" value="1"/>
</dbReference>
<keyword evidence="1" id="KW-0378">Hydrolase</keyword>
<dbReference type="Proteomes" id="UP001500936">
    <property type="component" value="Unassembled WGS sequence"/>
</dbReference>
<dbReference type="EMBL" id="BAABHB010000006">
    <property type="protein sequence ID" value="GAA4410059.1"/>
    <property type="molecule type" value="Genomic_DNA"/>
</dbReference>
<dbReference type="InterPro" id="IPR017853">
    <property type="entry name" value="GH"/>
</dbReference>
<evidence type="ECO:0000256" key="1">
    <source>
        <dbReference type="ARBA" id="ARBA00022801"/>
    </source>
</evidence>
<protein>
    <submittedName>
        <fullName evidence="5">GH35 family beta-galactosidase GalD</fullName>
    </submittedName>
</protein>
<evidence type="ECO:0000256" key="2">
    <source>
        <dbReference type="ARBA" id="ARBA00023295"/>
    </source>
</evidence>
<dbReference type="InterPro" id="IPR013529">
    <property type="entry name" value="Glyco_hydro_42_N"/>
</dbReference>
<feature type="domain" description="DUF5597" evidence="4">
    <location>
        <begin position="403"/>
        <end position="523"/>
    </location>
</feature>
<feature type="domain" description="Glycoside hydrolase family 42 N-terminal" evidence="3">
    <location>
        <begin position="78"/>
        <end position="246"/>
    </location>
</feature>
<gene>
    <name evidence="5" type="ORF">GCM10023187_34260</name>
</gene>
<name>A0ABP8KM53_9BACT</name>
<dbReference type="Gene3D" id="2.60.220.20">
    <property type="entry name" value="putative beta-Galactosidase from caulobacter crescentus"/>
    <property type="match status" value="1"/>
</dbReference>
<evidence type="ECO:0000313" key="5">
    <source>
        <dbReference type="EMBL" id="GAA4410059.1"/>
    </source>
</evidence>
<proteinExistence type="predicted"/>
<dbReference type="Gene3D" id="3.20.20.80">
    <property type="entry name" value="Glycosidases"/>
    <property type="match status" value="1"/>
</dbReference>
<evidence type="ECO:0000313" key="6">
    <source>
        <dbReference type="Proteomes" id="UP001500936"/>
    </source>
</evidence>
<dbReference type="InterPro" id="IPR040719">
    <property type="entry name" value="DUF5597"/>
</dbReference>
<sequence length="555" mass="62905">MRKIASTLFLFALLGICHVDVLAQSRPRQERTQTLRQAPPIPRLVSENGKHTLLVDGQPFLILGAQLWNSSGWPGILDKTWPQLRELNCNTLEVPIYWEQIEPQPGQYDFSILDKLILDARRENLRLVLLWFASFKNGQSQYVPAWVKENTQEYPRMLDGTGRPIQVLSTLSEKNRNADARAFAAVMAHIRQMDETHRTVIMMQPENEPGSLGTDRDYSPAATKLFNYQVPAKLVSALKKQPGTWAQVFGPEAAEAFSAYHMASYINYIAEAGKKEYPLPMYVNAWIRENRFGRAGEHPSGGPTSNMLDIYKVAGPSIDLLAVDIYHRNYMQFRDLCEKYGRPDNALFIPETGRGISFARFHFYAIGDYNAIGVAPYGIDPFHADPHDKRDKEKLDNKFAGIAANYRLLRPAIPLITRLQKEGKLKAAAEEDGLGDELMHFGKYDLLLTYGFPSYREGKEMTGRVLVGETGPDEFILIGFDTKFQFRPKLGSGFSSAEFISVEEGTFENGTWKKIRNWNGDEVYHSTLTPEGVILKVKLRGLQSDKLDTKPNFER</sequence>
<dbReference type="PANTHER" id="PTHR36447:SF1">
    <property type="entry name" value="BETA-GALACTOSIDASE GANA"/>
    <property type="match status" value="1"/>
</dbReference>
<evidence type="ECO:0000259" key="3">
    <source>
        <dbReference type="Pfam" id="PF02449"/>
    </source>
</evidence>
<keyword evidence="6" id="KW-1185">Reference proteome</keyword>
<comment type="caution">
    <text evidence="5">The sequence shown here is derived from an EMBL/GenBank/DDBJ whole genome shotgun (WGS) entry which is preliminary data.</text>
</comment>
<dbReference type="InterPro" id="IPR003476">
    <property type="entry name" value="Glyco_hydro_42"/>
</dbReference>
<dbReference type="SUPFAM" id="SSF51445">
    <property type="entry name" value="(Trans)glycosidases"/>
    <property type="match status" value="1"/>
</dbReference>
<dbReference type="Pfam" id="PF02449">
    <property type="entry name" value="Glyco_hydro_42"/>
    <property type="match status" value="1"/>
</dbReference>
<evidence type="ECO:0000259" key="4">
    <source>
        <dbReference type="Pfam" id="PF18120"/>
    </source>
</evidence>
<accession>A0ABP8KM53</accession>
<dbReference type="RefSeq" id="WP_345269078.1">
    <property type="nucleotide sequence ID" value="NZ_BAABHB010000006.1"/>
</dbReference>
<keyword evidence="2" id="KW-0326">Glycosidase</keyword>
<reference evidence="6" key="1">
    <citation type="journal article" date="2019" name="Int. J. Syst. Evol. Microbiol.">
        <title>The Global Catalogue of Microorganisms (GCM) 10K type strain sequencing project: providing services to taxonomists for standard genome sequencing and annotation.</title>
        <authorList>
            <consortium name="The Broad Institute Genomics Platform"/>
            <consortium name="The Broad Institute Genome Sequencing Center for Infectious Disease"/>
            <person name="Wu L."/>
            <person name="Ma J."/>
        </authorList>
    </citation>
    <scope>NUCLEOTIDE SEQUENCE [LARGE SCALE GENOMIC DNA]</scope>
    <source>
        <strain evidence="6">JCM 17925</strain>
    </source>
</reference>
<organism evidence="5 6">
    <name type="scientific">Nibrella viscosa</name>
    <dbReference type="NCBI Taxonomy" id="1084524"/>
    <lineage>
        <taxon>Bacteria</taxon>
        <taxon>Pseudomonadati</taxon>
        <taxon>Bacteroidota</taxon>
        <taxon>Cytophagia</taxon>
        <taxon>Cytophagales</taxon>
        <taxon>Spirosomataceae</taxon>
        <taxon>Nibrella</taxon>
    </lineage>
</organism>